<proteinExistence type="predicted"/>
<dbReference type="EMBL" id="AHMI02000343">
    <property type="protein sequence ID" value="EMY11906.1"/>
    <property type="molecule type" value="Genomic_DNA"/>
</dbReference>
<feature type="compositionally biased region" description="Basic and acidic residues" evidence="1">
    <location>
        <begin position="1"/>
        <end position="17"/>
    </location>
</feature>
<sequence>MNKDIFGERIMETKSDPLTKNPMNWNFRLKTFPPPEPFPAQRS</sequence>
<reference evidence="2 3" key="1">
    <citation type="submission" date="2013-02" db="EMBL/GenBank/DDBJ databases">
        <authorList>
            <person name="Harkins D.M."/>
            <person name="Durkin A.S."/>
            <person name="Brinkac L.M."/>
            <person name="Haft D.H."/>
            <person name="Selengut J.D."/>
            <person name="Sanka R."/>
            <person name="DePew J."/>
            <person name="Purushe J."/>
            <person name="Haake D.A."/>
            <person name="Matsunaga J."/>
            <person name="Vinetz J.M."/>
            <person name="Sutton G.G."/>
            <person name="Nierman W.C."/>
            <person name="Fouts D.E."/>
        </authorList>
    </citation>
    <scope>NUCLEOTIDE SEQUENCE [LARGE SCALE GENOMIC DNA]</scope>
    <source>
        <strain evidence="2 3">Ecochallenge</strain>
    </source>
</reference>
<accession>N1U1B0</accession>
<dbReference type="Proteomes" id="UP000012249">
    <property type="component" value="Unassembled WGS sequence"/>
</dbReference>
<feature type="region of interest" description="Disordered" evidence="1">
    <location>
        <begin position="1"/>
        <end position="43"/>
    </location>
</feature>
<name>N1U1B0_9LEPT</name>
<organism evidence="2 3">
    <name type="scientific">Leptospira weilii str. Ecochallenge</name>
    <dbReference type="NCBI Taxonomy" id="1049986"/>
    <lineage>
        <taxon>Bacteria</taxon>
        <taxon>Pseudomonadati</taxon>
        <taxon>Spirochaetota</taxon>
        <taxon>Spirochaetia</taxon>
        <taxon>Leptospirales</taxon>
        <taxon>Leptospiraceae</taxon>
        <taxon>Leptospira</taxon>
    </lineage>
</organism>
<feature type="compositionally biased region" description="Pro residues" evidence="1">
    <location>
        <begin position="32"/>
        <end position="43"/>
    </location>
</feature>
<comment type="caution">
    <text evidence="2">The sequence shown here is derived from an EMBL/GenBank/DDBJ whole genome shotgun (WGS) entry which is preliminary data.</text>
</comment>
<evidence type="ECO:0000256" key="1">
    <source>
        <dbReference type="SAM" id="MobiDB-lite"/>
    </source>
</evidence>
<protein>
    <submittedName>
        <fullName evidence="2">Uncharacterized protein</fullName>
    </submittedName>
</protein>
<gene>
    <name evidence="2" type="ORF">LEP1GSC043_1570</name>
</gene>
<evidence type="ECO:0000313" key="2">
    <source>
        <dbReference type="EMBL" id="EMY11906.1"/>
    </source>
</evidence>
<evidence type="ECO:0000313" key="3">
    <source>
        <dbReference type="Proteomes" id="UP000012249"/>
    </source>
</evidence>
<dbReference type="AlphaFoldDB" id="N1U1B0"/>